<evidence type="ECO:0000256" key="1">
    <source>
        <dbReference type="SAM" id="Phobius"/>
    </source>
</evidence>
<keyword evidence="1" id="KW-1133">Transmembrane helix</keyword>
<dbReference type="PANTHER" id="PTHR31398:SF0">
    <property type="entry name" value="MEIOTIC NUCLEAR DIVISION PROTEIN 1 HOMOLOG"/>
    <property type="match status" value="1"/>
</dbReference>
<feature type="transmembrane region" description="Helical" evidence="1">
    <location>
        <begin position="557"/>
        <end position="579"/>
    </location>
</feature>
<comment type="caution">
    <text evidence="2">The sequence shown here is derived from an EMBL/GenBank/DDBJ whole genome shotgun (WGS) entry which is preliminary data.</text>
</comment>
<dbReference type="AlphaFoldDB" id="A0A8S1NKF5"/>
<dbReference type="Proteomes" id="UP000692954">
    <property type="component" value="Unassembled WGS sequence"/>
</dbReference>
<dbReference type="PANTHER" id="PTHR31398">
    <property type="entry name" value="MEIOTIC NUCLEAR DIVISION PROTEIN 1 HOMOLOG"/>
    <property type="match status" value="1"/>
</dbReference>
<accession>A0A8S1NKF5</accession>
<protein>
    <recommendedName>
        <fullName evidence="4">Transmembrane protein</fullName>
    </recommendedName>
</protein>
<name>A0A8S1NKF5_9CILI</name>
<dbReference type="InterPro" id="IPR010736">
    <property type="entry name" value="SHIPPO-rpt"/>
</dbReference>
<organism evidence="2 3">
    <name type="scientific">Paramecium sonneborni</name>
    <dbReference type="NCBI Taxonomy" id="65129"/>
    <lineage>
        <taxon>Eukaryota</taxon>
        <taxon>Sar</taxon>
        <taxon>Alveolata</taxon>
        <taxon>Ciliophora</taxon>
        <taxon>Intramacronucleata</taxon>
        <taxon>Oligohymenophorea</taxon>
        <taxon>Peniculida</taxon>
        <taxon>Parameciidae</taxon>
        <taxon>Paramecium</taxon>
    </lineage>
</organism>
<reference evidence="2" key="1">
    <citation type="submission" date="2021-01" db="EMBL/GenBank/DDBJ databases">
        <authorList>
            <consortium name="Genoscope - CEA"/>
            <person name="William W."/>
        </authorList>
    </citation>
    <scope>NUCLEOTIDE SEQUENCE</scope>
</reference>
<dbReference type="OrthoDB" id="290621at2759"/>
<feature type="transmembrane region" description="Helical" evidence="1">
    <location>
        <begin position="182"/>
        <end position="201"/>
    </location>
</feature>
<dbReference type="GO" id="GO:0007131">
    <property type="term" value="P:reciprocal meiotic recombination"/>
    <property type="evidence" value="ECO:0007669"/>
    <property type="project" value="TreeGrafter"/>
</dbReference>
<keyword evidence="1" id="KW-0812">Transmembrane</keyword>
<dbReference type="EMBL" id="CAJJDN010000056">
    <property type="protein sequence ID" value="CAD8090671.1"/>
    <property type="molecule type" value="Genomic_DNA"/>
</dbReference>
<keyword evidence="3" id="KW-1185">Reference proteome</keyword>
<sequence>MAFVYQAERDINNASGALPSNVGPGSYIENKKYEVRAHAAPFNTQVARSKPLKKSNSPGPGSYNVEFVTEGQRVVLQSAQSEVKIVEQQKQQSVFMSQTKRFQEPKMLETPGPGAYDSTQQKKMVQQQYTSQNYIDHLMKLNKYQSIPSILTPNQLLRGIKVILIKKKIQQLIINFFDIYQYLLKICIHFLEQFLFLILIFSHNFVLFNCSKLKCESNYCLRMYIFTYDIIVLKKCDIFGQGVNFNYKKEDTYKTGFGGFASIVIIVVLVVFFQSNVITFFAKTHISVALTTNFDEDPDLIELNDENFMIAFQIEQANFTTNPYFNISVLQQNATRLDNGTVVKINQEVNLIPCTLDRFQKIFTKYNVDFKTQFDQVGLKNFLCPDYNYSLKLGGRYASHEFDYIKITVSDCSNKTIENSRLTWKPVCQSKEAISNYLLKNSAFKVSLYMTNLVMNPTNPQDFTSAFLDDELYFTFTPKQLSRQANIFWRKYNFQTDDSLTPFQVMVNETHYVRSATDYRDLTLLGTAVDSTYAQFYMRRSTYTENVYRNYQKVDDLMSYLGGFLQIMIVFFGFFIQVYNKQSQLVDLSNELFDFDIEDNQAQKLNRNELVANADDFDFQAQDSNQQQSMISLGPAQQSVRFDKDQVNMNKSQKSIKNPSKGVSLKQLNSVQEITPLSQLSINNQKLIEKHQTSLEKMGSKNGRQYFLEQIQKLFSKTKKLDFTFKFFIQKVFCERMMKNPQVLLLNKAVNQINAELDVFGILDKLHEIDKLKELLLKKPQQIIFNFTPKPLITLQESKSLPSRQRAQTIKSSKHSRSFNKVESSMKIQLDQVSKHVIENKDDFIDQDTPQYLYSKLFKAYQKLMTLIENQHEDAYLNNQLIRKLGPQIQNIFEVSWLLMQQTKASKEIDVNDRAKKLISSKFSRFKNQIQQEQESNGEVDPQDIEIQFSPKTSQNQTILRRVIGKRNSNEF</sequence>
<feature type="transmembrane region" description="Helical" evidence="1">
    <location>
        <begin position="255"/>
        <end position="273"/>
    </location>
</feature>
<proteinExistence type="predicted"/>
<evidence type="ECO:0000313" key="3">
    <source>
        <dbReference type="Proteomes" id="UP000692954"/>
    </source>
</evidence>
<dbReference type="GO" id="GO:0005634">
    <property type="term" value="C:nucleus"/>
    <property type="evidence" value="ECO:0007669"/>
    <property type="project" value="TreeGrafter"/>
</dbReference>
<gene>
    <name evidence="2" type="ORF">PSON_ATCC_30995.1.T0560131</name>
</gene>
<evidence type="ECO:0008006" key="4">
    <source>
        <dbReference type="Google" id="ProtNLM"/>
    </source>
</evidence>
<evidence type="ECO:0000313" key="2">
    <source>
        <dbReference type="EMBL" id="CAD8090671.1"/>
    </source>
</evidence>
<keyword evidence="1" id="KW-0472">Membrane</keyword>
<dbReference type="Pfam" id="PF07004">
    <property type="entry name" value="SHIPPO-rpt"/>
    <property type="match status" value="2"/>
</dbReference>